<organism evidence="1 2">
    <name type="scientific">Streptomyces termitum</name>
    <dbReference type="NCBI Taxonomy" id="67368"/>
    <lineage>
        <taxon>Bacteria</taxon>
        <taxon>Bacillati</taxon>
        <taxon>Actinomycetota</taxon>
        <taxon>Actinomycetes</taxon>
        <taxon>Kitasatosporales</taxon>
        <taxon>Streptomycetaceae</taxon>
        <taxon>Streptomyces</taxon>
    </lineage>
</organism>
<reference evidence="1" key="2">
    <citation type="submission" date="2020-09" db="EMBL/GenBank/DDBJ databases">
        <authorList>
            <person name="Sun Q."/>
            <person name="Ohkuma M."/>
        </authorList>
    </citation>
    <scope>NUCLEOTIDE SEQUENCE</scope>
    <source>
        <strain evidence="1">JCM 4518</strain>
    </source>
</reference>
<evidence type="ECO:0000313" key="1">
    <source>
        <dbReference type="EMBL" id="GHA63698.1"/>
    </source>
</evidence>
<proteinExistence type="predicted"/>
<dbReference type="RefSeq" id="WP_189974322.1">
    <property type="nucleotide sequence ID" value="NZ_BMUL01000001.1"/>
</dbReference>
<keyword evidence="2" id="KW-1185">Reference proteome</keyword>
<reference evidence="1" key="1">
    <citation type="journal article" date="2014" name="Int. J. Syst. Evol. Microbiol.">
        <title>Complete genome sequence of Corynebacterium casei LMG S-19264T (=DSM 44701T), isolated from a smear-ripened cheese.</title>
        <authorList>
            <consortium name="US DOE Joint Genome Institute (JGI-PGF)"/>
            <person name="Walter F."/>
            <person name="Albersmeier A."/>
            <person name="Kalinowski J."/>
            <person name="Ruckert C."/>
        </authorList>
    </citation>
    <scope>NUCLEOTIDE SEQUENCE</scope>
    <source>
        <strain evidence="1">JCM 4518</strain>
    </source>
</reference>
<gene>
    <name evidence="1" type="ORF">GCM10010305_01390</name>
</gene>
<dbReference type="EMBL" id="BMUL01000001">
    <property type="protein sequence ID" value="GHA63698.1"/>
    <property type="molecule type" value="Genomic_DNA"/>
</dbReference>
<dbReference type="Proteomes" id="UP000644020">
    <property type="component" value="Unassembled WGS sequence"/>
</dbReference>
<evidence type="ECO:0000313" key="2">
    <source>
        <dbReference type="Proteomes" id="UP000644020"/>
    </source>
</evidence>
<protein>
    <submittedName>
        <fullName evidence="1">Uncharacterized protein</fullName>
    </submittedName>
</protein>
<name>A0A918W243_9ACTN</name>
<comment type="caution">
    <text evidence="1">The sequence shown here is derived from an EMBL/GenBank/DDBJ whole genome shotgun (WGS) entry which is preliminary data.</text>
</comment>
<sequence length="561" mass="61054">MTTTTPATTTTVVPGLLDQLRTLPDEAFTRVQYIAPQVGCFNGCAMCSQFAGRDTWGLTREGLTGLFTSLGQVAAERDLAVASGRIHRPRVVFPYLDNDIGSYPHLDRYAELARDVLGVKLRVSTVGYSSRSDHLTAMHERLVAEHTGSFDGVRFSITPYTLGFTGRSGTDRQAYVDDLAAGLRTYRPLLDALGHGAATAACELRFAPLVGIGELTDTHIDGHRVLATGPHLLISRHRSAGELRETVIERLDEHTQPVYSHPGAPYLHIRSETAEPTAATVRAALDNTLDVPHQARQVRLHRFSNADGPYWAADPDFHPDGTFTALHLYPATSVRPNSGYTDATRPFLNTLLAHKRGRGLGRRDEFENATGTDVDAVLDALAAQAEELESVDTRAAAHLREQVHPQIAAYAAALERAGYPPRLFFSRAFTIDTGQIVNQGRAEHLFRGLTGTNGEPMTPREERGFGQASLSTVRGPIWRITPLPLTPTGRLPIALAGKKNQTTSAPSLLVEELDPCHLSPVMRTTGCRLRRHVLTLPDGFIEHTSMAQGRAAFALPGLPAS</sequence>
<accession>A0A918W243</accession>
<dbReference type="AlphaFoldDB" id="A0A918W243"/>